<name>A0A7H0IBE3_9ACTN</name>
<reference evidence="1 2" key="1">
    <citation type="submission" date="2020-08" db="EMBL/GenBank/DDBJ databases">
        <title>A novel species.</title>
        <authorList>
            <person name="Gao J."/>
        </authorList>
    </citation>
    <scope>NUCLEOTIDE SEQUENCE [LARGE SCALE GENOMIC DNA]</scope>
    <source>
        <strain evidence="1 2">CRXT-G-22</strain>
    </source>
</reference>
<organism evidence="1 2">
    <name type="scientific">Streptomyces roseirectus</name>
    <dbReference type="NCBI Taxonomy" id="2768066"/>
    <lineage>
        <taxon>Bacteria</taxon>
        <taxon>Bacillati</taxon>
        <taxon>Actinomycetota</taxon>
        <taxon>Actinomycetes</taxon>
        <taxon>Kitasatosporales</taxon>
        <taxon>Streptomycetaceae</taxon>
        <taxon>Streptomyces</taxon>
    </lineage>
</organism>
<dbReference type="RefSeq" id="WP_187747128.1">
    <property type="nucleotide sequence ID" value="NZ_CP060828.1"/>
</dbReference>
<dbReference type="EMBL" id="CP060828">
    <property type="protein sequence ID" value="QNP70109.1"/>
    <property type="molecule type" value="Genomic_DNA"/>
</dbReference>
<sequence>MSELFHGLDRLDLRGQVLRWSALEPEGAGGEMNEWLAAAQQFAARLQEDAVRVPEEEWPEVARAWGQLLEGARQATGEQRNEWLLRDLWLRASLVRTAGPRLDRPLHDPGEVVERALAAMPMSLREAASRAPRWRELEREQILSLRMIRRLLGPVTFLGGLPAEHPRRDECRMWERLLPDLP</sequence>
<protein>
    <submittedName>
        <fullName evidence="1">Uncharacterized protein</fullName>
    </submittedName>
</protein>
<evidence type="ECO:0000313" key="1">
    <source>
        <dbReference type="EMBL" id="QNP70109.1"/>
    </source>
</evidence>
<dbReference type="KEGG" id="sroi:IAG44_12045"/>
<accession>A0A7H0IBE3</accession>
<gene>
    <name evidence="1" type="ORF">IAG44_12045</name>
</gene>
<dbReference type="AlphaFoldDB" id="A0A7H0IBE3"/>
<evidence type="ECO:0000313" key="2">
    <source>
        <dbReference type="Proteomes" id="UP000516052"/>
    </source>
</evidence>
<dbReference type="Proteomes" id="UP000516052">
    <property type="component" value="Chromosome"/>
</dbReference>
<keyword evidence="2" id="KW-1185">Reference proteome</keyword>
<proteinExistence type="predicted"/>